<dbReference type="RefSeq" id="WP_121254351.1">
    <property type="nucleotide sequence ID" value="NZ_RBIL01000002.1"/>
</dbReference>
<dbReference type="InterPro" id="IPR002028">
    <property type="entry name" value="Trp_synthase_suA"/>
</dbReference>
<proteinExistence type="inferred from homology"/>
<name>A0A660KXZ8_9ACTN</name>
<dbReference type="Gene3D" id="3.20.20.70">
    <property type="entry name" value="Aldolase class I"/>
    <property type="match status" value="1"/>
</dbReference>
<evidence type="ECO:0000256" key="5">
    <source>
        <dbReference type="ARBA" id="ARBA00022822"/>
    </source>
</evidence>
<dbReference type="GO" id="GO:0004834">
    <property type="term" value="F:tryptophan synthase activity"/>
    <property type="evidence" value="ECO:0007669"/>
    <property type="project" value="UniProtKB-UniRule"/>
</dbReference>
<evidence type="ECO:0000313" key="11">
    <source>
        <dbReference type="EMBL" id="RKQ86536.1"/>
    </source>
</evidence>
<dbReference type="EMBL" id="RBIL01000002">
    <property type="protein sequence ID" value="RKQ86536.1"/>
    <property type="molecule type" value="Genomic_DNA"/>
</dbReference>
<gene>
    <name evidence="9" type="primary">trpA</name>
    <name evidence="11" type="ORF">C8N24_4549</name>
</gene>
<keyword evidence="12" id="KW-1185">Reference proteome</keyword>
<dbReference type="Pfam" id="PF00290">
    <property type="entry name" value="Trp_syntA"/>
    <property type="match status" value="1"/>
</dbReference>
<dbReference type="SUPFAM" id="SSF51366">
    <property type="entry name" value="Ribulose-phoshate binding barrel"/>
    <property type="match status" value="1"/>
</dbReference>
<evidence type="ECO:0000256" key="3">
    <source>
        <dbReference type="ARBA" id="ARBA00011270"/>
    </source>
</evidence>
<dbReference type="PROSITE" id="PS00167">
    <property type="entry name" value="TRP_SYNTHASE_ALPHA"/>
    <property type="match status" value="1"/>
</dbReference>
<dbReference type="InterPro" id="IPR013785">
    <property type="entry name" value="Aldolase_TIM"/>
</dbReference>
<protein>
    <recommendedName>
        <fullName evidence="9">Tryptophan synthase alpha chain</fullName>
        <ecNumber evidence="9">4.2.1.20</ecNumber>
    </recommendedName>
</protein>
<keyword evidence="6 9" id="KW-0057">Aromatic amino acid biosynthesis</keyword>
<dbReference type="OrthoDB" id="9804578at2"/>
<dbReference type="Proteomes" id="UP000278962">
    <property type="component" value="Unassembled WGS sequence"/>
</dbReference>
<keyword evidence="4 9" id="KW-0028">Amino-acid biosynthesis</keyword>
<evidence type="ECO:0000256" key="6">
    <source>
        <dbReference type="ARBA" id="ARBA00023141"/>
    </source>
</evidence>
<dbReference type="HAMAP" id="MF_00131">
    <property type="entry name" value="Trp_synth_alpha"/>
    <property type="match status" value="1"/>
</dbReference>
<dbReference type="NCBIfam" id="TIGR00262">
    <property type="entry name" value="trpA"/>
    <property type="match status" value="1"/>
</dbReference>
<evidence type="ECO:0000313" key="12">
    <source>
        <dbReference type="Proteomes" id="UP000278962"/>
    </source>
</evidence>
<dbReference type="PANTHER" id="PTHR43406">
    <property type="entry name" value="TRYPTOPHAN SYNTHASE, ALPHA CHAIN"/>
    <property type="match status" value="1"/>
</dbReference>
<dbReference type="EC" id="4.2.1.20" evidence="9"/>
<comment type="similarity">
    <text evidence="9 10">Belongs to the TrpA family.</text>
</comment>
<evidence type="ECO:0000256" key="8">
    <source>
        <dbReference type="ARBA" id="ARBA00049047"/>
    </source>
</evidence>
<comment type="function">
    <text evidence="1 9">The alpha subunit is responsible for the aldol cleavage of indoleglycerol phosphate to indole and glyceraldehyde 3-phosphate.</text>
</comment>
<sequence length="270" mass="27218">MTRVETGADRLAAAFKGARGRAALMPYLMAGFPDIETSVRIATAYADAGADLVELGVPFSDPLADGPVIHAAATAALESGATVHNVLEAGTRIAELLPVVLMVYVNPILARGPERFAAELAERGISGLIVPDLPLEESEPVLAACDARGVALVPLVAPTTPDDRLSAIGRTARGFVYTVSVTGTTGERASTSADPSDLLARVKAHSPVPVALGFGISNGAQASAAADAGADGVIVGSRLVRAVAEAVEQGADPAPAAGSVVAELADALVR</sequence>
<comment type="caution">
    <text evidence="11">The sequence shown here is derived from an EMBL/GenBank/DDBJ whole genome shotgun (WGS) entry which is preliminary data.</text>
</comment>
<dbReference type="CDD" id="cd04724">
    <property type="entry name" value="Tryptophan_synthase_alpha"/>
    <property type="match status" value="1"/>
</dbReference>
<dbReference type="InterPro" id="IPR018204">
    <property type="entry name" value="Trp_synthase_alpha_AS"/>
</dbReference>
<comment type="catalytic activity">
    <reaction evidence="8 9">
        <text>(1S,2R)-1-C-(indol-3-yl)glycerol 3-phosphate + L-serine = D-glyceraldehyde 3-phosphate + L-tryptophan + H2O</text>
        <dbReference type="Rhea" id="RHEA:10532"/>
        <dbReference type="ChEBI" id="CHEBI:15377"/>
        <dbReference type="ChEBI" id="CHEBI:33384"/>
        <dbReference type="ChEBI" id="CHEBI:57912"/>
        <dbReference type="ChEBI" id="CHEBI:58866"/>
        <dbReference type="ChEBI" id="CHEBI:59776"/>
        <dbReference type="EC" id="4.2.1.20"/>
    </reaction>
</comment>
<evidence type="ECO:0000256" key="7">
    <source>
        <dbReference type="ARBA" id="ARBA00023239"/>
    </source>
</evidence>
<dbReference type="UniPathway" id="UPA00035">
    <property type="reaction ID" value="UER00044"/>
</dbReference>
<comment type="subunit">
    <text evidence="3 9">Tetramer of two alpha and two beta chains.</text>
</comment>
<dbReference type="FunFam" id="3.20.20.70:FF:000037">
    <property type="entry name" value="Tryptophan synthase alpha chain"/>
    <property type="match status" value="1"/>
</dbReference>
<evidence type="ECO:0000256" key="2">
    <source>
        <dbReference type="ARBA" id="ARBA00004733"/>
    </source>
</evidence>
<feature type="active site" description="Proton acceptor" evidence="9">
    <location>
        <position position="65"/>
    </location>
</feature>
<dbReference type="AlphaFoldDB" id="A0A660KXZ8"/>
<feature type="active site" description="Proton acceptor" evidence="9">
    <location>
        <position position="54"/>
    </location>
</feature>
<evidence type="ECO:0000256" key="10">
    <source>
        <dbReference type="RuleBase" id="RU003662"/>
    </source>
</evidence>
<evidence type="ECO:0000256" key="9">
    <source>
        <dbReference type="HAMAP-Rule" id="MF_00131"/>
    </source>
</evidence>
<reference evidence="11 12" key="1">
    <citation type="submission" date="2018-10" db="EMBL/GenBank/DDBJ databases">
        <title>Genomic Encyclopedia of Archaeal and Bacterial Type Strains, Phase II (KMG-II): from individual species to whole genera.</title>
        <authorList>
            <person name="Goeker M."/>
        </authorList>
    </citation>
    <scope>NUCLEOTIDE SEQUENCE [LARGE SCALE GENOMIC DNA]</scope>
    <source>
        <strain evidence="11 12">DSM 14954</strain>
    </source>
</reference>
<dbReference type="InterPro" id="IPR011060">
    <property type="entry name" value="RibuloseP-bd_barrel"/>
</dbReference>
<keyword evidence="5 9" id="KW-0822">Tryptophan biosynthesis</keyword>
<evidence type="ECO:0000256" key="4">
    <source>
        <dbReference type="ARBA" id="ARBA00022605"/>
    </source>
</evidence>
<evidence type="ECO:0000256" key="1">
    <source>
        <dbReference type="ARBA" id="ARBA00003365"/>
    </source>
</evidence>
<dbReference type="GO" id="GO:0005829">
    <property type="term" value="C:cytosol"/>
    <property type="evidence" value="ECO:0007669"/>
    <property type="project" value="TreeGrafter"/>
</dbReference>
<organism evidence="11 12">
    <name type="scientific">Solirubrobacter pauli</name>
    <dbReference type="NCBI Taxonomy" id="166793"/>
    <lineage>
        <taxon>Bacteria</taxon>
        <taxon>Bacillati</taxon>
        <taxon>Actinomycetota</taxon>
        <taxon>Thermoleophilia</taxon>
        <taxon>Solirubrobacterales</taxon>
        <taxon>Solirubrobacteraceae</taxon>
        <taxon>Solirubrobacter</taxon>
    </lineage>
</organism>
<comment type="pathway">
    <text evidence="2 9">Amino-acid biosynthesis; L-tryptophan biosynthesis; L-tryptophan from chorismate: step 5/5.</text>
</comment>
<dbReference type="PANTHER" id="PTHR43406:SF1">
    <property type="entry name" value="TRYPTOPHAN SYNTHASE ALPHA CHAIN, CHLOROPLASTIC"/>
    <property type="match status" value="1"/>
</dbReference>
<accession>A0A660KXZ8</accession>
<keyword evidence="7 9" id="KW-0456">Lyase</keyword>